<dbReference type="Pfam" id="PF13670">
    <property type="entry name" value="PepSY_2"/>
    <property type="match status" value="1"/>
</dbReference>
<evidence type="ECO:0000259" key="2">
    <source>
        <dbReference type="Pfam" id="PF13670"/>
    </source>
</evidence>
<feature type="domain" description="PepSY" evidence="2">
    <location>
        <begin position="14"/>
        <end position="92"/>
    </location>
</feature>
<reference evidence="4" key="2">
    <citation type="journal article" date="2018" name="ISME J.">
        <title>A dynamic microbial community with high functional redundancy inhabits the cold, oxic subseafloor aquifer.</title>
        <authorList>
            <person name="Tully B.J."/>
            <person name="Wheat C.G."/>
            <person name="Glazer B.T."/>
            <person name="Huber J.A."/>
        </authorList>
    </citation>
    <scope>NUCLEOTIDE SEQUENCE</scope>
    <source>
        <strain evidence="4">NORP83</strain>
    </source>
</reference>
<dbReference type="EMBL" id="NVUS01000022">
    <property type="protein sequence ID" value="PCI98341.1"/>
    <property type="molecule type" value="Genomic_DNA"/>
</dbReference>
<evidence type="ECO:0000313" key="3">
    <source>
        <dbReference type="EMBL" id="PCI98341.1"/>
    </source>
</evidence>
<accession>A0A2A4YWC8</accession>
<feature type="signal peptide" evidence="1">
    <location>
        <begin position="1"/>
        <end position="24"/>
    </location>
</feature>
<proteinExistence type="predicted"/>
<sequence length="96" mass="10919">MKVAHMPKFGIVSLVICLSTSFVAEVSAKELICEVPLTEWQSRDEVKAFFNEKGMQISRIKIDDGCYELKAIDDRGREVEMKINPKTLEILEIEAD</sequence>
<protein>
    <recommendedName>
        <fullName evidence="2">PepSY domain-containing protein</fullName>
    </recommendedName>
</protein>
<comment type="caution">
    <text evidence="4">The sequence shown here is derived from an EMBL/GenBank/DDBJ whole genome shotgun (WGS) entry which is preliminary data.</text>
</comment>
<dbReference type="EMBL" id="NVUS01000017">
    <property type="protein sequence ID" value="PCI99112.1"/>
    <property type="molecule type" value="Genomic_DNA"/>
</dbReference>
<dbReference type="InterPro" id="IPR025711">
    <property type="entry name" value="PepSY"/>
</dbReference>
<evidence type="ECO:0000313" key="4">
    <source>
        <dbReference type="EMBL" id="PCI99112.1"/>
    </source>
</evidence>
<reference key="1">
    <citation type="submission" date="2017-08" db="EMBL/GenBank/DDBJ databases">
        <title>A dynamic microbial community with high functional redundancy inhabits the cold, oxic subseafloor aquifer.</title>
        <authorList>
            <person name="Tully B.J."/>
            <person name="Wheat C.G."/>
            <person name="Glazer B.T."/>
            <person name="Huber J.A."/>
        </authorList>
    </citation>
    <scope>NUCLEOTIDE SEQUENCE [LARGE SCALE GENOMIC DNA]</scope>
</reference>
<feature type="chain" id="PRO_5014076056" description="PepSY domain-containing protein" evidence="1">
    <location>
        <begin position="25"/>
        <end position="96"/>
    </location>
</feature>
<name>A0A2A4YWC8_9PROT</name>
<keyword evidence="1" id="KW-0732">Signal</keyword>
<evidence type="ECO:0000256" key="1">
    <source>
        <dbReference type="SAM" id="SignalP"/>
    </source>
</evidence>
<gene>
    <name evidence="4" type="ORF">COB13_12170</name>
    <name evidence="3" type="ORF">COB13_14030</name>
</gene>
<dbReference type="AlphaFoldDB" id="A0A2A4YWC8"/>
<organism evidence="4">
    <name type="scientific">OCS116 cluster bacterium</name>
    <dbReference type="NCBI Taxonomy" id="2030921"/>
    <lineage>
        <taxon>Bacteria</taxon>
        <taxon>Pseudomonadati</taxon>
        <taxon>Pseudomonadota</taxon>
        <taxon>Alphaproteobacteria</taxon>
        <taxon>OCS116 cluster</taxon>
    </lineage>
</organism>